<dbReference type="GO" id="GO:0042121">
    <property type="term" value="P:alginic acid biosynthetic process"/>
    <property type="evidence" value="ECO:0007669"/>
    <property type="project" value="InterPro"/>
</dbReference>
<comment type="similarity">
    <text evidence="2 9">Belongs to the membrane-bound acyltransferase family.</text>
</comment>
<feature type="transmembrane region" description="Helical" evidence="10">
    <location>
        <begin position="246"/>
        <end position="266"/>
    </location>
</feature>
<feature type="transmembrane region" description="Helical" evidence="10">
    <location>
        <begin position="111"/>
        <end position="133"/>
    </location>
</feature>
<gene>
    <name evidence="11" type="ORF">SAMN06265337_3093</name>
</gene>
<dbReference type="GO" id="GO:0005886">
    <property type="term" value="C:plasma membrane"/>
    <property type="evidence" value="ECO:0007669"/>
    <property type="project" value="UniProtKB-SubCell"/>
</dbReference>
<evidence type="ECO:0000256" key="1">
    <source>
        <dbReference type="ARBA" id="ARBA00004651"/>
    </source>
</evidence>
<evidence type="ECO:0000313" key="12">
    <source>
        <dbReference type="Proteomes" id="UP000198131"/>
    </source>
</evidence>
<evidence type="ECO:0000256" key="10">
    <source>
        <dbReference type="SAM" id="Phobius"/>
    </source>
</evidence>
<dbReference type="EMBL" id="FYEW01000002">
    <property type="protein sequence ID" value="SNC75865.1"/>
    <property type="molecule type" value="Genomic_DNA"/>
</dbReference>
<evidence type="ECO:0000256" key="2">
    <source>
        <dbReference type="ARBA" id="ARBA00010323"/>
    </source>
</evidence>
<reference evidence="12" key="1">
    <citation type="submission" date="2017-06" db="EMBL/GenBank/DDBJ databases">
        <authorList>
            <person name="Varghese N."/>
            <person name="Submissions S."/>
        </authorList>
    </citation>
    <scope>NUCLEOTIDE SEQUENCE [LARGE SCALE GENOMIC DNA]</scope>
    <source>
        <strain evidence="12">DSM 11116</strain>
    </source>
</reference>
<proteinExistence type="inferred from homology"/>
<dbReference type="OrthoDB" id="9805788at2"/>
<feature type="transmembrane region" description="Helical" evidence="10">
    <location>
        <begin position="362"/>
        <end position="383"/>
    </location>
</feature>
<dbReference type="InterPro" id="IPR028362">
    <property type="entry name" value="AlgI"/>
</dbReference>
<evidence type="ECO:0000256" key="8">
    <source>
        <dbReference type="ARBA" id="ARBA00023315"/>
    </source>
</evidence>
<dbReference type="InterPro" id="IPR051085">
    <property type="entry name" value="MB_O-acyltransferase"/>
</dbReference>
<evidence type="ECO:0000256" key="9">
    <source>
        <dbReference type="PIRNR" id="PIRNR016636"/>
    </source>
</evidence>
<evidence type="ECO:0000313" key="11">
    <source>
        <dbReference type="EMBL" id="SNC75865.1"/>
    </source>
</evidence>
<dbReference type="Proteomes" id="UP000198131">
    <property type="component" value="Unassembled WGS sequence"/>
</dbReference>
<keyword evidence="3 9" id="KW-1003">Cell membrane</keyword>
<dbReference type="PIRSF" id="PIRSF500217">
    <property type="entry name" value="AlgI"/>
    <property type="match status" value="1"/>
</dbReference>
<name>A0A212UC99_9BACT</name>
<comment type="subcellular location">
    <subcellularLocation>
        <location evidence="1">Cell membrane</location>
        <topology evidence="1">Multi-pass membrane protein</topology>
    </subcellularLocation>
</comment>
<protein>
    <submittedName>
        <fullName evidence="11">Alginate O-acetyltransferase complex protein AlgI</fullName>
    </submittedName>
</protein>
<dbReference type="GO" id="GO:0016746">
    <property type="term" value="F:acyltransferase activity"/>
    <property type="evidence" value="ECO:0007669"/>
    <property type="project" value="UniProtKB-KW"/>
</dbReference>
<sequence>MLFNSFEFLILVLVTVVLYYLPFMRRWQVPLLIVSSLVFYAWSNPNLLLLFLASAAINVTTSYGVVHGRPERRKAYATLGVVINLAILAFFKYSPLLGRTLFAPTDSIGQFLLQIPLPIGISFYTFEGITLLVDAYKGRDMHAEQELVPRQFVEHARNTTFFVAFFPHLIAGPILKAHDFIPQITPKYFRDINWEAFFRAVVVGYFLKMVLADNLKEQTFWIAYPYFETQSTSLLLMMLLGYSMQIFADFAGYSLIAIGVAHLFGYRLPDNFNFPYISQSVTEFWRRWHISLSSFLREYLYVPLGGNRHGNLRTYLNLMIVMFLGGLWHGAAWSYAVWGSFHGLALAVERLAKPHMQAPRSWAGKTLAVLATFTFVSMAWLLFKLPQFDQAVSYVQHIGQNTQLPTPALSYLTMLCIVVYSIPVLLYHAWYLLRQSGWAVRVRRYAYLAYALMLFLILTNAGPSGDFIYFQF</sequence>
<dbReference type="RefSeq" id="WP_088844389.1">
    <property type="nucleotide sequence ID" value="NZ_FYEW01000002.1"/>
</dbReference>
<keyword evidence="7 9" id="KW-0472">Membrane</keyword>
<dbReference type="AlphaFoldDB" id="A0A212UC99"/>
<feature type="transmembrane region" description="Helical" evidence="10">
    <location>
        <begin position="445"/>
        <end position="462"/>
    </location>
</feature>
<feature type="transmembrane region" description="Helical" evidence="10">
    <location>
        <begin position="6"/>
        <end position="22"/>
    </location>
</feature>
<dbReference type="InterPro" id="IPR004299">
    <property type="entry name" value="MBOAT_fam"/>
</dbReference>
<dbReference type="Pfam" id="PF03062">
    <property type="entry name" value="MBOAT"/>
    <property type="match status" value="1"/>
</dbReference>
<feature type="transmembrane region" description="Helical" evidence="10">
    <location>
        <begin position="48"/>
        <end position="66"/>
    </location>
</feature>
<evidence type="ECO:0000256" key="5">
    <source>
        <dbReference type="ARBA" id="ARBA00022692"/>
    </source>
</evidence>
<evidence type="ECO:0000256" key="3">
    <source>
        <dbReference type="ARBA" id="ARBA00022475"/>
    </source>
</evidence>
<keyword evidence="6 10" id="KW-1133">Transmembrane helix</keyword>
<dbReference type="PANTHER" id="PTHR13285:SF23">
    <property type="entry name" value="TEICHOIC ACID D-ALANYLTRANSFERASE"/>
    <property type="match status" value="1"/>
</dbReference>
<evidence type="ECO:0000256" key="7">
    <source>
        <dbReference type="ARBA" id="ARBA00023136"/>
    </source>
</evidence>
<keyword evidence="4 9" id="KW-0808">Transferase</keyword>
<dbReference type="InterPro" id="IPR024194">
    <property type="entry name" value="Ac/AlaTfrase_AlgI/DltB"/>
</dbReference>
<keyword evidence="12" id="KW-1185">Reference proteome</keyword>
<evidence type="ECO:0000256" key="6">
    <source>
        <dbReference type="ARBA" id="ARBA00022989"/>
    </source>
</evidence>
<feature type="transmembrane region" description="Helical" evidence="10">
    <location>
        <begin position="315"/>
        <end position="341"/>
    </location>
</feature>
<accession>A0A212UC99</accession>
<keyword evidence="8 9" id="KW-0012">Acyltransferase</keyword>
<keyword evidence="5 10" id="KW-0812">Transmembrane</keyword>
<organism evidence="11 12">
    <name type="scientific">Hymenobacter gelipurpurascens</name>
    <dbReference type="NCBI Taxonomy" id="89968"/>
    <lineage>
        <taxon>Bacteria</taxon>
        <taxon>Pseudomonadati</taxon>
        <taxon>Bacteroidota</taxon>
        <taxon>Cytophagia</taxon>
        <taxon>Cytophagales</taxon>
        <taxon>Hymenobacteraceae</taxon>
        <taxon>Hymenobacter</taxon>
    </lineage>
</organism>
<dbReference type="PIRSF" id="PIRSF016636">
    <property type="entry name" value="AlgI_DltB"/>
    <property type="match status" value="1"/>
</dbReference>
<evidence type="ECO:0000256" key="4">
    <source>
        <dbReference type="ARBA" id="ARBA00022679"/>
    </source>
</evidence>
<feature type="transmembrane region" description="Helical" evidence="10">
    <location>
        <begin position="75"/>
        <end position="91"/>
    </location>
</feature>
<dbReference type="PANTHER" id="PTHR13285">
    <property type="entry name" value="ACYLTRANSFERASE"/>
    <property type="match status" value="1"/>
</dbReference>
<feature type="transmembrane region" description="Helical" evidence="10">
    <location>
        <begin position="411"/>
        <end position="433"/>
    </location>
</feature>